<dbReference type="EMBL" id="JBJQOH010000004">
    <property type="protein sequence ID" value="KAL3690195.1"/>
    <property type="molecule type" value="Genomic_DNA"/>
</dbReference>
<name>A0ABD3HF55_9MARC</name>
<reference evidence="1 2" key="1">
    <citation type="submission" date="2024-09" db="EMBL/GenBank/DDBJ databases">
        <title>Chromosome-scale assembly of Riccia sorocarpa.</title>
        <authorList>
            <person name="Paukszto L."/>
        </authorList>
    </citation>
    <scope>NUCLEOTIDE SEQUENCE [LARGE SCALE GENOMIC DNA]</scope>
    <source>
        <strain evidence="1">LP-2024</strain>
        <tissue evidence="1">Aerial parts of the thallus</tissue>
    </source>
</reference>
<accession>A0ABD3HF55</accession>
<dbReference type="AlphaFoldDB" id="A0ABD3HF55"/>
<evidence type="ECO:0000313" key="1">
    <source>
        <dbReference type="EMBL" id="KAL3690195.1"/>
    </source>
</evidence>
<protein>
    <submittedName>
        <fullName evidence="1">Uncharacterized protein</fullName>
    </submittedName>
</protein>
<evidence type="ECO:0000313" key="2">
    <source>
        <dbReference type="Proteomes" id="UP001633002"/>
    </source>
</evidence>
<keyword evidence="2" id="KW-1185">Reference proteome</keyword>
<organism evidence="1 2">
    <name type="scientific">Riccia sorocarpa</name>
    <dbReference type="NCBI Taxonomy" id="122646"/>
    <lineage>
        <taxon>Eukaryota</taxon>
        <taxon>Viridiplantae</taxon>
        <taxon>Streptophyta</taxon>
        <taxon>Embryophyta</taxon>
        <taxon>Marchantiophyta</taxon>
        <taxon>Marchantiopsida</taxon>
        <taxon>Marchantiidae</taxon>
        <taxon>Marchantiales</taxon>
        <taxon>Ricciaceae</taxon>
        <taxon>Riccia</taxon>
    </lineage>
</organism>
<comment type="caution">
    <text evidence="1">The sequence shown here is derived from an EMBL/GenBank/DDBJ whole genome shotgun (WGS) entry which is preliminary data.</text>
</comment>
<sequence length="188" mass="20944">MWYWGYHSHSSSPSTRTPIIVLHRCFTLPSLRLIVTGTTSTLPFMITMTAAITTTTIITPVKQLWGSDGRFKSRFLGGRGNIDHGSGRYGFPEPFSLSEWYVFLKAFEEFSSMRVISLGYLGLMKGSVMPPTVVLLDQDTMNRQFMLAVTHWHRYEAASSVGYADRNPGFTGGCGVQIMCSEAKLLLG</sequence>
<proteinExistence type="predicted"/>
<gene>
    <name evidence="1" type="ORF">R1sor_016504</name>
</gene>
<dbReference type="Proteomes" id="UP001633002">
    <property type="component" value="Unassembled WGS sequence"/>
</dbReference>